<keyword evidence="6 7" id="KW-0961">Cell wall biogenesis/degradation</keyword>
<keyword evidence="4 7" id="KW-0573">Peptidoglycan synthesis</keyword>
<feature type="active site" description="Nucleophile" evidence="7">
    <location>
        <position position="382"/>
    </location>
</feature>
<evidence type="ECO:0000256" key="2">
    <source>
        <dbReference type="ARBA" id="ARBA00022679"/>
    </source>
</evidence>
<evidence type="ECO:0000256" key="5">
    <source>
        <dbReference type="ARBA" id="ARBA00023315"/>
    </source>
</evidence>
<dbReference type="InterPro" id="IPR050979">
    <property type="entry name" value="LD-transpeptidase"/>
</dbReference>
<dbReference type="CDD" id="cd13432">
    <property type="entry name" value="LDT_IgD_like_2"/>
    <property type="match status" value="1"/>
</dbReference>
<dbReference type="InterPro" id="IPR005490">
    <property type="entry name" value="LD_TPept_cat_dom"/>
</dbReference>
<gene>
    <name evidence="11" type="ORF">GCM10023205_45500</name>
</gene>
<proteinExistence type="predicted"/>
<dbReference type="InterPro" id="IPR038063">
    <property type="entry name" value="Transpep_catalytic_dom"/>
</dbReference>
<comment type="caution">
    <text evidence="11">The sequence shown here is derived from an EMBL/GenBank/DDBJ whole genome shotgun (WGS) entry which is preliminary data.</text>
</comment>
<accession>A0ABP9HMA9</accession>
<keyword evidence="3 7" id="KW-0133">Cell shape</keyword>
<dbReference type="Pfam" id="PF03734">
    <property type="entry name" value="YkuD"/>
    <property type="match status" value="1"/>
</dbReference>
<dbReference type="PROSITE" id="PS51257">
    <property type="entry name" value="PROKAR_LIPOPROTEIN"/>
    <property type="match status" value="1"/>
</dbReference>
<dbReference type="CDD" id="cd16913">
    <property type="entry name" value="YkuD_like"/>
    <property type="match status" value="1"/>
</dbReference>
<evidence type="ECO:0000256" key="4">
    <source>
        <dbReference type="ARBA" id="ARBA00022984"/>
    </source>
</evidence>
<evidence type="ECO:0000256" key="3">
    <source>
        <dbReference type="ARBA" id="ARBA00022960"/>
    </source>
</evidence>
<dbReference type="InterPro" id="IPR041280">
    <property type="entry name" value="Big_10"/>
</dbReference>
<dbReference type="Proteomes" id="UP001500466">
    <property type="component" value="Unassembled WGS sequence"/>
</dbReference>
<protein>
    <submittedName>
        <fullName evidence="11">Ig-like domain-containing protein</fullName>
    </submittedName>
</protein>
<evidence type="ECO:0000313" key="11">
    <source>
        <dbReference type="EMBL" id="GAA4973861.1"/>
    </source>
</evidence>
<keyword evidence="5" id="KW-0012">Acyltransferase</keyword>
<keyword evidence="2" id="KW-0808">Transferase</keyword>
<dbReference type="PANTHER" id="PTHR30582">
    <property type="entry name" value="L,D-TRANSPEPTIDASE"/>
    <property type="match status" value="1"/>
</dbReference>
<feature type="domain" description="L,D-TPase catalytic" evidence="10">
    <location>
        <begin position="284"/>
        <end position="406"/>
    </location>
</feature>
<evidence type="ECO:0000313" key="12">
    <source>
        <dbReference type="Proteomes" id="UP001500466"/>
    </source>
</evidence>
<feature type="region of interest" description="Disordered" evidence="8">
    <location>
        <begin position="36"/>
        <end position="98"/>
    </location>
</feature>
<evidence type="ECO:0000259" key="10">
    <source>
        <dbReference type="PROSITE" id="PS52029"/>
    </source>
</evidence>
<evidence type="ECO:0000256" key="8">
    <source>
        <dbReference type="SAM" id="MobiDB-lite"/>
    </source>
</evidence>
<dbReference type="Pfam" id="PF17964">
    <property type="entry name" value="Big_10"/>
    <property type="match status" value="1"/>
</dbReference>
<feature type="signal peptide" evidence="9">
    <location>
        <begin position="1"/>
        <end position="31"/>
    </location>
</feature>
<dbReference type="PANTHER" id="PTHR30582:SF2">
    <property type="entry name" value="L,D-TRANSPEPTIDASE YCIB-RELATED"/>
    <property type="match status" value="1"/>
</dbReference>
<sequence length="437" mass="45253">MSRAAIPGPRKGVRTAVALPAVAAASVLLLAACGGGGSSGNSAQGTSTPQGTSSPQGTASAGTPDPQDKNTGQEKNQAPVPDPDGARVTVDPANKATGIEPGKAITVTAADGVLTRVRISGTDGGTVRGSLSADGLTWTSSGKTVPGSVYTVSVDSRSATGKDGSSTSTFTTAKADRINKLAMKPADGGTFGVAQPVSITFDYPVVDKAEVERHLNVTASVPTEGSWGWIKDITGKDRVDWRPKEYWKPGTKVTLNADLTGVKSGKGTYFARDYASTFTVGTGRVVEVDVPNHKVKVIENGETVKTLAMSAGSDEFPTRGGTHVILGKNATETLDSQTVGLGDSYKLPDVPWVVHFTSSGTFFHSAAWNTANIGVDNTSHGCVGMTVEDAKWFYERVQVGDPVVVKGSNSTATTDPGNGFGAWQLSYAQWQAKSALK</sequence>
<dbReference type="Gene3D" id="2.60.40.3780">
    <property type="match status" value="1"/>
</dbReference>
<organism evidence="11 12">
    <name type="scientific">Yinghuangia aomiensis</name>
    <dbReference type="NCBI Taxonomy" id="676205"/>
    <lineage>
        <taxon>Bacteria</taxon>
        <taxon>Bacillati</taxon>
        <taxon>Actinomycetota</taxon>
        <taxon>Actinomycetes</taxon>
        <taxon>Kitasatosporales</taxon>
        <taxon>Streptomycetaceae</taxon>
        <taxon>Yinghuangia</taxon>
    </lineage>
</organism>
<keyword evidence="12" id="KW-1185">Reference proteome</keyword>
<name>A0ABP9HMA9_9ACTN</name>
<dbReference type="EMBL" id="BAABHS010000016">
    <property type="protein sequence ID" value="GAA4973861.1"/>
    <property type="molecule type" value="Genomic_DNA"/>
</dbReference>
<comment type="pathway">
    <text evidence="1 7">Cell wall biogenesis; peptidoglycan biosynthesis.</text>
</comment>
<dbReference type="Gene3D" id="2.40.440.10">
    <property type="entry name" value="L,D-transpeptidase catalytic domain-like"/>
    <property type="match status" value="1"/>
</dbReference>
<reference evidence="12" key="1">
    <citation type="journal article" date="2019" name="Int. J. Syst. Evol. Microbiol.">
        <title>The Global Catalogue of Microorganisms (GCM) 10K type strain sequencing project: providing services to taxonomists for standard genome sequencing and annotation.</title>
        <authorList>
            <consortium name="The Broad Institute Genomics Platform"/>
            <consortium name="The Broad Institute Genome Sequencing Center for Infectious Disease"/>
            <person name="Wu L."/>
            <person name="Ma J."/>
        </authorList>
    </citation>
    <scope>NUCLEOTIDE SEQUENCE [LARGE SCALE GENOMIC DNA]</scope>
    <source>
        <strain evidence="12">JCM 17986</strain>
    </source>
</reference>
<feature type="chain" id="PRO_5045313862" evidence="9">
    <location>
        <begin position="32"/>
        <end position="437"/>
    </location>
</feature>
<dbReference type="RefSeq" id="WP_345677463.1">
    <property type="nucleotide sequence ID" value="NZ_BAABHS010000016.1"/>
</dbReference>
<evidence type="ECO:0000256" key="6">
    <source>
        <dbReference type="ARBA" id="ARBA00023316"/>
    </source>
</evidence>
<keyword evidence="9" id="KW-0732">Signal</keyword>
<feature type="active site" description="Proton donor/acceptor" evidence="7">
    <location>
        <position position="364"/>
    </location>
</feature>
<evidence type="ECO:0000256" key="7">
    <source>
        <dbReference type="PROSITE-ProRule" id="PRU01373"/>
    </source>
</evidence>
<dbReference type="PROSITE" id="PS52029">
    <property type="entry name" value="LD_TPASE"/>
    <property type="match status" value="1"/>
</dbReference>
<evidence type="ECO:0000256" key="9">
    <source>
        <dbReference type="SAM" id="SignalP"/>
    </source>
</evidence>
<evidence type="ECO:0000256" key="1">
    <source>
        <dbReference type="ARBA" id="ARBA00004752"/>
    </source>
</evidence>
<dbReference type="Gene3D" id="2.60.40.3710">
    <property type="match status" value="1"/>
</dbReference>
<feature type="compositionally biased region" description="Polar residues" evidence="8">
    <location>
        <begin position="44"/>
        <end position="61"/>
    </location>
</feature>
<dbReference type="SUPFAM" id="SSF141523">
    <property type="entry name" value="L,D-transpeptidase catalytic domain-like"/>
    <property type="match status" value="1"/>
</dbReference>